<accession>A0A3N1CUW3</accession>
<evidence type="ECO:0000256" key="7">
    <source>
        <dbReference type="ARBA" id="ARBA00023014"/>
    </source>
</evidence>
<dbReference type="Proteomes" id="UP000272400">
    <property type="component" value="Unassembled WGS sequence"/>
</dbReference>
<keyword evidence="10" id="KW-0489">Methyltransferase</keyword>
<dbReference type="PROSITE" id="PS51085">
    <property type="entry name" value="2FE2S_FER_2"/>
    <property type="match status" value="1"/>
</dbReference>
<keyword evidence="3" id="KW-0001">2Fe-2S</keyword>
<dbReference type="CDD" id="cd00207">
    <property type="entry name" value="fer2"/>
    <property type="match status" value="1"/>
</dbReference>
<feature type="domain" description="2Fe-2S ferredoxin-type" evidence="8">
    <location>
        <begin position="231"/>
        <end position="318"/>
    </location>
</feature>
<reference evidence="10 11" key="1">
    <citation type="submission" date="2018-11" db="EMBL/GenBank/DDBJ databases">
        <title>Sequencing the genomes of 1000 actinobacteria strains.</title>
        <authorList>
            <person name="Klenk H.-P."/>
        </authorList>
    </citation>
    <scope>NUCLEOTIDE SEQUENCE [LARGE SCALE GENOMIC DNA]</scope>
    <source>
        <strain evidence="10 11">DSM 44254</strain>
    </source>
</reference>
<dbReference type="AlphaFoldDB" id="A0A3N1CUW3"/>
<evidence type="ECO:0000259" key="8">
    <source>
        <dbReference type="PROSITE" id="PS51085"/>
    </source>
</evidence>
<dbReference type="InterPro" id="IPR039261">
    <property type="entry name" value="FNR_nucleotide-bd"/>
</dbReference>
<sequence length="318" mass="33414">MEREPSERLSVVVHSRRLDGPDVVVLDLRRPDGGALPPAAPGAHLDVHLPGGLIRQYSLAGDSADRNRYVLGVLRAPDSRGGSAAVHAHLHEGAGLEVSPPRDAFPLVDRGGRALLLAGGIGITPLLAMARLLAAEGRPFELHYSVRERARLAFLPDLDALGASVHLHVDGEGAPLDLAGLAHGRGARDDVYVCGPPGFIDGTTETLIRLGWPAGAVHTERFTREQPGREGSFTVEAKRSGVRCAVREGQSIAQALAEAGVPVSLSCESGVCGTCLTPVVAGVPEHRDDYQTDAEKAANSMVTICCSGSRTDLLVLDL</sequence>
<keyword evidence="5" id="KW-0560">Oxidoreductase</keyword>
<dbReference type="CDD" id="cd06185">
    <property type="entry name" value="PDR_like"/>
    <property type="match status" value="1"/>
</dbReference>
<evidence type="ECO:0000256" key="2">
    <source>
        <dbReference type="ARBA" id="ARBA00022630"/>
    </source>
</evidence>
<keyword evidence="7" id="KW-0411">Iron-sulfur</keyword>
<dbReference type="GO" id="GO:0008168">
    <property type="term" value="F:methyltransferase activity"/>
    <property type="evidence" value="ECO:0007669"/>
    <property type="project" value="UniProtKB-KW"/>
</dbReference>
<evidence type="ECO:0000313" key="11">
    <source>
        <dbReference type="Proteomes" id="UP000272400"/>
    </source>
</evidence>
<comment type="cofactor">
    <cofactor evidence="1">
        <name>FAD</name>
        <dbReference type="ChEBI" id="CHEBI:57692"/>
    </cofactor>
</comment>
<evidence type="ECO:0000259" key="9">
    <source>
        <dbReference type="PROSITE" id="PS51384"/>
    </source>
</evidence>
<dbReference type="PANTHER" id="PTHR47354">
    <property type="entry name" value="NADH OXIDOREDUCTASE HCR"/>
    <property type="match status" value="1"/>
</dbReference>
<dbReference type="PRINTS" id="PR00409">
    <property type="entry name" value="PHDIOXRDTASE"/>
</dbReference>
<dbReference type="InterPro" id="IPR001041">
    <property type="entry name" value="2Fe-2S_ferredoxin-type"/>
</dbReference>
<evidence type="ECO:0000256" key="5">
    <source>
        <dbReference type="ARBA" id="ARBA00023002"/>
    </source>
</evidence>
<dbReference type="GO" id="GO:0016491">
    <property type="term" value="F:oxidoreductase activity"/>
    <property type="evidence" value="ECO:0007669"/>
    <property type="project" value="UniProtKB-KW"/>
</dbReference>
<proteinExistence type="predicted"/>
<dbReference type="InterPro" id="IPR036010">
    <property type="entry name" value="2Fe-2S_ferredoxin-like_sf"/>
</dbReference>
<dbReference type="SUPFAM" id="SSF52343">
    <property type="entry name" value="Ferredoxin reductase-like, C-terminal NADP-linked domain"/>
    <property type="match status" value="1"/>
</dbReference>
<dbReference type="GO" id="GO:0032259">
    <property type="term" value="P:methylation"/>
    <property type="evidence" value="ECO:0007669"/>
    <property type="project" value="UniProtKB-KW"/>
</dbReference>
<name>A0A3N1CUW3_9ACTN</name>
<dbReference type="EMBL" id="RJKE01000001">
    <property type="protein sequence ID" value="ROO85025.1"/>
    <property type="molecule type" value="Genomic_DNA"/>
</dbReference>
<dbReference type="InterPro" id="IPR017927">
    <property type="entry name" value="FAD-bd_FR_type"/>
</dbReference>
<evidence type="ECO:0000313" key="10">
    <source>
        <dbReference type="EMBL" id="ROO85025.1"/>
    </source>
</evidence>
<dbReference type="PROSITE" id="PS00197">
    <property type="entry name" value="2FE2S_FER_1"/>
    <property type="match status" value="1"/>
</dbReference>
<keyword evidence="4" id="KW-0479">Metal-binding</keyword>
<evidence type="ECO:0000256" key="6">
    <source>
        <dbReference type="ARBA" id="ARBA00023004"/>
    </source>
</evidence>
<dbReference type="InterPro" id="IPR006058">
    <property type="entry name" value="2Fe2S_fd_BS"/>
</dbReference>
<dbReference type="SUPFAM" id="SSF54292">
    <property type="entry name" value="2Fe-2S ferredoxin-like"/>
    <property type="match status" value="1"/>
</dbReference>
<dbReference type="GO" id="GO:0051537">
    <property type="term" value="F:2 iron, 2 sulfur cluster binding"/>
    <property type="evidence" value="ECO:0007669"/>
    <property type="project" value="UniProtKB-KW"/>
</dbReference>
<keyword evidence="6" id="KW-0408">Iron</keyword>
<dbReference type="SUPFAM" id="SSF63380">
    <property type="entry name" value="Riboflavin synthase domain-like"/>
    <property type="match status" value="1"/>
</dbReference>
<comment type="caution">
    <text evidence="10">The sequence shown here is derived from an EMBL/GenBank/DDBJ whole genome shotgun (WGS) entry which is preliminary data.</text>
</comment>
<dbReference type="Gene3D" id="3.40.50.80">
    <property type="entry name" value="Nucleotide-binding domain of ferredoxin-NADP reductase (FNR) module"/>
    <property type="match status" value="1"/>
</dbReference>
<keyword evidence="2" id="KW-0285">Flavoprotein</keyword>
<dbReference type="InterPro" id="IPR017938">
    <property type="entry name" value="Riboflavin_synthase-like_b-brl"/>
</dbReference>
<feature type="domain" description="FAD-binding FR-type" evidence="9">
    <location>
        <begin position="5"/>
        <end position="108"/>
    </location>
</feature>
<dbReference type="Pfam" id="PF00111">
    <property type="entry name" value="Fer2"/>
    <property type="match status" value="1"/>
</dbReference>
<organism evidence="10 11">
    <name type="scientific">Actinocorallia herbida</name>
    <dbReference type="NCBI Taxonomy" id="58109"/>
    <lineage>
        <taxon>Bacteria</taxon>
        <taxon>Bacillati</taxon>
        <taxon>Actinomycetota</taxon>
        <taxon>Actinomycetes</taxon>
        <taxon>Streptosporangiales</taxon>
        <taxon>Thermomonosporaceae</taxon>
        <taxon>Actinocorallia</taxon>
    </lineage>
</organism>
<evidence type="ECO:0000256" key="4">
    <source>
        <dbReference type="ARBA" id="ARBA00022723"/>
    </source>
</evidence>
<dbReference type="InterPro" id="IPR012675">
    <property type="entry name" value="Beta-grasp_dom_sf"/>
</dbReference>
<evidence type="ECO:0000256" key="3">
    <source>
        <dbReference type="ARBA" id="ARBA00022714"/>
    </source>
</evidence>
<protein>
    <submittedName>
        <fullName evidence="10">Vanillate O-demethylase ferredoxin subunit</fullName>
    </submittedName>
</protein>
<evidence type="ECO:0000256" key="1">
    <source>
        <dbReference type="ARBA" id="ARBA00001974"/>
    </source>
</evidence>
<keyword evidence="10" id="KW-0808">Transferase</keyword>
<dbReference type="InterPro" id="IPR050415">
    <property type="entry name" value="MRET"/>
</dbReference>
<dbReference type="PANTHER" id="PTHR47354:SF1">
    <property type="entry name" value="CARNITINE MONOOXYGENASE REDUCTASE SUBUNIT"/>
    <property type="match status" value="1"/>
</dbReference>
<dbReference type="Gene3D" id="2.40.30.10">
    <property type="entry name" value="Translation factors"/>
    <property type="match status" value="1"/>
</dbReference>
<dbReference type="Gene3D" id="3.10.20.30">
    <property type="match status" value="1"/>
</dbReference>
<dbReference type="OrthoDB" id="502624at2"/>
<dbReference type="GO" id="GO:0046872">
    <property type="term" value="F:metal ion binding"/>
    <property type="evidence" value="ECO:0007669"/>
    <property type="project" value="UniProtKB-KW"/>
</dbReference>
<dbReference type="PROSITE" id="PS51384">
    <property type="entry name" value="FAD_FR"/>
    <property type="match status" value="1"/>
</dbReference>
<keyword evidence="11" id="KW-1185">Reference proteome</keyword>
<gene>
    <name evidence="10" type="ORF">EDD29_2560</name>
</gene>